<comment type="similarity">
    <text evidence="1">Belongs to the carbon-nitrogen hydrolase superfamily. NIT1/NIT2 family.</text>
</comment>
<proteinExistence type="inferred from homology"/>
<feature type="region of interest" description="Disordered" evidence="2">
    <location>
        <begin position="253"/>
        <end position="272"/>
    </location>
</feature>
<dbReference type="AlphaFoldDB" id="A0A7W6E299"/>
<dbReference type="InterPro" id="IPR003010">
    <property type="entry name" value="C-N_Hydrolase"/>
</dbReference>
<dbReference type="Proteomes" id="UP000530268">
    <property type="component" value="Unassembled WGS sequence"/>
</dbReference>
<reference evidence="4 5" key="1">
    <citation type="submission" date="2020-08" db="EMBL/GenBank/DDBJ databases">
        <title>Genomic Encyclopedia of Type Strains, Phase IV (KMG-IV): sequencing the most valuable type-strain genomes for metagenomic binning, comparative biology and taxonomic classification.</title>
        <authorList>
            <person name="Goeker M."/>
        </authorList>
    </citation>
    <scope>NUCLEOTIDE SEQUENCE [LARGE SCALE GENOMIC DNA]</scope>
    <source>
        <strain evidence="4 5">DSM 102234</strain>
    </source>
</reference>
<dbReference type="GO" id="GO:0016787">
    <property type="term" value="F:hydrolase activity"/>
    <property type="evidence" value="ECO:0007669"/>
    <property type="project" value="UniProtKB-KW"/>
</dbReference>
<organism evidence="4 5">
    <name type="scientific">Sulfitobacter undariae</name>
    <dbReference type="NCBI Taxonomy" id="1563671"/>
    <lineage>
        <taxon>Bacteria</taxon>
        <taxon>Pseudomonadati</taxon>
        <taxon>Pseudomonadota</taxon>
        <taxon>Alphaproteobacteria</taxon>
        <taxon>Rhodobacterales</taxon>
        <taxon>Roseobacteraceae</taxon>
        <taxon>Sulfitobacter</taxon>
    </lineage>
</organism>
<dbReference type="InterPro" id="IPR036526">
    <property type="entry name" value="C-N_Hydrolase_sf"/>
</dbReference>
<dbReference type="InterPro" id="IPR001110">
    <property type="entry name" value="UPF0012_CS"/>
</dbReference>
<comment type="caution">
    <text evidence="4">The sequence shown here is derived from an EMBL/GenBank/DDBJ whole genome shotgun (WGS) entry which is preliminary data.</text>
</comment>
<dbReference type="PANTHER" id="PTHR23088:SF27">
    <property type="entry name" value="DEAMINATED GLUTATHIONE AMIDASE"/>
    <property type="match status" value="1"/>
</dbReference>
<dbReference type="PANTHER" id="PTHR23088">
    <property type="entry name" value="NITRILASE-RELATED"/>
    <property type="match status" value="1"/>
</dbReference>
<dbReference type="CDD" id="cd07576">
    <property type="entry name" value="R-amidase_like"/>
    <property type="match status" value="1"/>
</dbReference>
<evidence type="ECO:0000259" key="3">
    <source>
        <dbReference type="PROSITE" id="PS50263"/>
    </source>
</evidence>
<sequence length="272" mass="29353">MSPPPSQNTPLTIALWQTSPCGDVQACLAQLKETIAVAAAAGADVFVTPEMFIGGYNIGPARIHAHAAEFDEIRRALCRLAAQHEIALVIGVAIPATPLPYNGCIAIDANGVECARYHKTHLFGDTDRAQFTAGEQLSPVFELAGWRIGLAICYDIEFPEVARDLALRGADLIVTPTANMEPFDTVATRLVAARAEENAVYVAYCNYVGAEGEFSYNGLSCVCGPDGQDQTRADTCATGLFYATLSHTTLEDTRQSQTHLQDRRPDLYGDDR</sequence>
<evidence type="ECO:0000256" key="1">
    <source>
        <dbReference type="ARBA" id="ARBA00010613"/>
    </source>
</evidence>
<dbReference type="Pfam" id="PF00795">
    <property type="entry name" value="CN_hydrolase"/>
    <property type="match status" value="1"/>
</dbReference>
<dbReference type="Gene3D" id="3.60.110.10">
    <property type="entry name" value="Carbon-nitrogen hydrolase"/>
    <property type="match status" value="1"/>
</dbReference>
<keyword evidence="5" id="KW-1185">Reference proteome</keyword>
<keyword evidence="4" id="KW-0378">Hydrolase</keyword>
<dbReference type="RefSeq" id="WP_246423285.1">
    <property type="nucleotide sequence ID" value="NZ_JACIEI010000002.1"/>
</dbReference>
<dbReference type="InterPro" id="IPR044083">
    <property type="entry name" value="RamA-like"/>
</dbReference>
<accession>A0A7W6E299</accession>
<dbReference type="PROSITE" id="PS01227">
    <property type="entry name" value="UPF0012"/>
    <property type="match status" value="1"/>
</dbReference>
<feature type="domain" description="CN hydrolase" evidence="3">
    <location>
        <begin position="9"/>
        <end position="247"/>
    </location>
</feature>
<protein>
    <submittedName>
        <fullName evidence="4">Putative amidohydrolase</fullName>
    </submittedName>
</protein>
<dbReference type="PROSITE" id="PS50263">
    <property type="entry name" value="CN_HYDROLASE"/>
    <property type="match status" value="1"/>
</dbReference>
<dbReference type="SUPFAM" id="SSF56317">
    <property type="entry name" value="Carbon-nitrogen hydrolase"/>
    <property type="match status" value="1"/>
</dbReference>
<evidence type="ECO:0000313" key="4">
    <source>
        <dbReference type="EMBL" id="MBB3993411.1"/>
    </source>
</evidence>
<evidence type="ECO:0000256" key="2">
    <source>
        <dbReference type="SAM" id="MobiDB-lite"/>
    </source>
</evidence>
<gene>
    <name evidence="4" type="ORF">GGR95_001039</name>
</gene>
<dbReference type="EMBL" id="JACIEI010000002">
    <property type="protein sequence ID" value="MBB3993411.1"/>
    <property type="molecule type" value="Genomic_DNA"/>
</dbReference>
<name>A0A7W6E299_9RHOB</name>
<evidence type="ECO:0000313" key="5">
    <source>
        <dbReference type="Proteomes" id="UP000530268"/>
    </source>
</evidence>